<organism evidence="2 3">
    <name type="scientific">Pleomassaria siparia CBS 279.74</name>
    <dbReference type="NCBI Taxonomy" id="1314801"/>
    <lineage>
        <taxon>Eukaryota</taxon>
        <taxon>Fungi</taxon>
        <taxon>Dikarya</taxon>
        <taxon>Ascomycota</taxon>
        <taxon>Pezizomycotina</taxon>
        <taxon>Dothideomycetes</taxon>
        <taxon>Pleosporomycetidae</taxon>
        <taxon>Pleosporales</taxon>
        <taxon>Pleomassariaceae</taxon>
        <taxon>Pleomassaria</taxon>
    </lineage>
</organism>
<feature type="compositionally biased region" description="Low complexity" evidence="1">
    <location>
        <begin position="28"/>
        <end position="46"/>
    </location>
</feature>
<feature type="region of interest" description="Disordered" evidence="1">
    <location>
        <begin position="20"/>
        <end position="58"/>
    </location>
</feature>
<dbReference type="Proteomes" id="UP000799428">
    <property type="component" value="Unassembled WGS sequence"/>
</dbReference>
<evidence type="ECO:0000256" key="1">
    <source>
        <dbReference type="SAM" id="MobiDB-lite"/>
    </source>
</evidence>
<reference evidence="2" key="1">
    <citation type="journal article" date="2020" name="Stud. Mycol.">
        <title>101 Dothideomycetes genomes: a test case for predicting lifestyles and emergence of pathogens.</title>
        <authorList>
            <person name="Haridas S."/>
            <person name="Albert R."/>
            <person name="Binder M."/>
            <person name="Bloem J."/>
            <person name="Labutti K."/>
            <person name="Salamov A."/>
            <person name="Andreopoulos B."/>
            <person name="Baker S."/>
            <person name="Barry K."/>
            <person name="Bills G."/>
            <person name="Bluhm B."/>
            <person name="Cannon C."/>
            <person name="Castanera R."/>
            <person name="Culley D."/>
            <person name="Daum C."/>
            <person name="Ezra D."/>
            <person name="Gonzalez J."/>
            <person name="Henrissat B."/>
            <person name="Kuo A."/>
            <person name="Liang C."/>
            <person name="Lipzen A."/>
            <person name="Lutzoni F."/>
            <person name="Magnuson J."/>
            <person name="Mondo S."/>
            <person name="Nolan M."/>
            <person name="Ohm R."/>
            <person name="Pangilinan J."/>
            <person name="Park H.-J."/>
            <person name="Ramirez L."/>
            <person name="Alfaro M."/>
            <person name="Sun H."/>
            <person name="Tritt A."/>
            <person name="Yoshinaga Y."/>
            <person name="Zwiers L.-H."/>
            <person name="Turgeon B."/>
            <person name="Goodwin S."/>
            <person name="Spatafora J."/>
            <person name="Crous P."/>
            <person name="Grigoriev I."/>
        </authorList>
    </citation>
    <scope>NUCLEOTIDE SEQUENCE</scope>
    <source>
        <strain evidence="2">CBS 279.74</strain>
    </source>
</reference>
<evidence type="ECO:0000313" key="3">
    <source>
        <dbReference type="Proteomes" id="UP000799428"/>
    </source>
</evidence>
<proteinExistence type="predicted"/>
<dbReference type="AlphaFoldDB" id="A0A6G1K3Y0"/>
<gene>
    <name evidence="2" type="ORF">K504DRAFT_458667</name>
</gene>
<keyword evidence="3" id="KW-1185">Reference proteome</keyword>
<sequence>MENPALCKLSILTASASIEPLSPKKALPQPQSQSQPQSQYSHSHSPSPSPSPIPLNPK</sequence>
<dbReference type="EMBL" id="MU005774">
    <property type="protein sequence ID" value="KAF2707225.1"/>
    <property type="molecule type" value="Genomic_DNA"/>
</dbReference>
<name>A0A6G1K3Y0_9PLEO</name>
<feature type="compositionally biased region" description="Pro residues" evidence="1">
    <location>
        <begin position="47"/>
        <end position="58"/>
    </location>
</feature>
<accession>A0A6G1K3Y0</accession>
<protein>
    <submittedName>
        <fullName evidence="2">Uncharacterized protein</fullName>
    </submittedName>
</protein>
<evidence type="ECO:0000313" key="2">
    <source>
        <dbReference type="EMBL" id="KAF2707225.1"/>
    </source>
</evidence>